<sequence length="573" mass="66819">MAKRVQCLSEKNDDVRKWSENTQRRRDDIILARPDEQFSGYVHLHLKQNDTQELAEIWGQWKTDQRQMLYDAYGDIAYLLQVHADKGLIRAMAQFWNPLYNCFTFNGEDMTPTIEEYTALLHLRKVHEFEIYVKGAQPKTYKEKLMILTGTSMSWVEAQFQGKGGSEAIAWDRLRGLIHSHPEPRKQVDIFALGIYGLIIFPKVVGHIEVSVIDLFGELELGLNLVPAILAETFRSLNFLKRHEGVYFIGCVQLLTVWMHSHLGAKRKLSRRVHTPQYPPLREFLTEETKKEKSSGEWESILRDLRLEDITWRAYWLDYNYILYKCGAFDWVPLLGLWGATGYAPLLVSRQYGSLQFVPATRGLGLCEFFFKGEKSKKQILEIARAWAHPYQARFGPLRLTSDYQIWRTRRKNCNIPPPSQGNAPTLEERFREMSTEADIVRQECEEEKKALNKRIAELEAKNKELDYNATYFKNQSKGFEKQLSIVSADLKDLQGDYRGLQEKIRNTNLHKTPQEWEQEIRDRENDAKRCMKLLKTKENRVEEVTANLQAAQRTNTTTLNDLMASRAQNQEL</sequence>
<dbReference type="OrthoDB" id="984336at2759"/>
<gene>
    <name evidence="3" type="ORF">HRI_000811700</name>
</gene>
<proteinExistence type="predicted"/>
<reference evidence="3" key="1">
    <citation type="submission" date="2023-05" db="EMBL/GenBank/DDBJ databases">
        <title>Genome and transcriptome analyses reveal genes involved in the formation of fine ridges on petal epidermal cells in Hibiscus trionum.</title>
        <authorList>
            <person name="Koshimizu S."/>
            <person name="Masuda S."/>
            <person name="Ishii T."/>
            <person name="Shirasu K."/>
            <person name="Hoshino A."/>
            <person name="Arita M."/>
        </authorList>
    </citation>
    <scope>NUCLEOTIDE SEQUENCE</scope>
    <source>
        <strain evidence="3">Hamamatsu line</strain>
    </source>
</reference>
<keyword evidence="4" id="KW-1185">Reference proteome</keyword>
<dbReference type="AlphaFoldDB" id="A0A9W7H5J5"/>
<organism evidence="3 4">
    <name type="scientific">Hibiscus trionum</name>
    <name type="common">Flower of an hour</name>
    <dbReference type="NCBI Taxonomy" id="183268"/>
    <lineage>
        <taxon>Eukaryota</taxon>
        <taxon>Viridiplantae</taxon>
        <taxon>Streptophyta</taxon>
        <taxon>Embryophyta</taxon>
        <taxon>Tracheophyta</taxon>
        <taxon>Spermatophyta</taxon>
        <taxon>Magnoliopsida</taxon>
        <taxon>eudicotyledons</taxon>
        <taxon>Gunneridae</taxon>
        <taxon>Pentapetalae</taxon>
        <taxon>rosids</taxon>
        <taxon>malvids</taxon>
        <taxon>Malvales</taxon>
        <taxon>Malvaceae</taxon>
        <taxon>Malvoideae</taxon>
        <taxon>Hibiscus</taxon>
    </lineage>
</organism>
<dbReference type="InterPro" id="IPR056647">
    <property type="entry name" value="DUF7745"/>
</dbReference>
<dbReference type="Pfam" id="PF24924">
    <property type="entry name" value="DUF7745"/>
    <property type="match status" value="1"/>
</dbReference>
<name>A0A9W7H5J5_HIBTR</name>
<dbReference type="PANTHER" id="PTHR48200:SF1">
    <property type="entry name" value="AMINOTRANSFERASE-LIKE PLANT MOBILE DOMAIN-CONTAINING PROTEIN"/>
    <property type="match status" value="1"/>
</dbReference>
<dbReference type="Proteomes" id="UP001165190">
    <property type="component" value="Unassembled WGS sequence"/>
</dbReference>
<evidence type="ECO:0000259" key="2">
    <source>
        <dbReference type="Pfam" id="PF24924"/>
    </source>
</evidence>
<protein>
    <recommendedName>
        <fullName evidence="2">DUF7745 domain-containing protein</fullName>
    </recommendedName>
</protein>
<dbReference type="PANTHER" id="PTHR48200">
    <property type="entry name" value="PROTEIN, PUTATIVE-RELATED"/>
    <property type="match status" value="1"/>
</dbReference>
<feature type="coiled-coil region" evidence="1">
    <location>
        <begin position="442"/>
        <end position="511"/>
    </location>
</feature>
<accession>A0A9W7H5J5</accession>
<evidence type="ECO:0000313" key="3">
    <source>
        <dbReference type="EMBL" id="GMI71424.1"/>
    </source>
</evidence>
<evidence type="ECO:0000313" key="4">
    <source>
        <dbReference type="Proteomes" id="UP001165190"/>
    </source>
</evidence>
<feature type="domain" description="DUF7745" evidence="2">
    <location>
        <begin position="62"/>
        <end position="389"/>
    </location>
</feature>
<keyword evidence="1" id="KW-0175">Coiled coil</keyword>
<evidence type="ECO:0000256" key="1">
    <source>
        <dbReference type="SAM" id="Coils"/>
    </source>
</evidence>
<comment type="caution">
    <text evidence="3">The sequence shown here is derived from an EMBL/GenBank/DDBJ whole genome shotgun (WGS) entry which is preliminary data.</text>
</comment>
<dbReference type="EMBL" id="BSYR01000010">
    <property type="protein sequence ID" value="GMI71424.1"/>
    <property type="molecule type" value="Genomic_DNA"/>
</dbReference>